<keyword evidence="2" id="KW-1185">Reference proteome</keyword>
<dbReference type="AlphaFoldDB" id="A0A8D0ED44"/>
<evidence type="ECO:0000313" key="2">
    <source>
        <dbReference type="Proteomes" id="UP000694421"/>
    </source>
</evidence>
<reference evidence="1" key="2">
    <citation type="submission" date="2025-09" db="UniProtKB">
        <authorList>
            <consortium name="Ensembl"/>
        </authorList>
    </citation>
    <scope>IDENTIFICATION</scope>
</reference>
<proteinExistence type="predicted"/>
<accession>A0A8D0ED44</accession>
<dbReference type="Ensembl" id="ENSSMRT00000034497.1">
    <property type="protein sequence ID" value="ENSSMRP00000029566.1"/>
    <property type="gene ID" value="ENSSMRG00000022720.1"/>
</dbReference>
<sequence length="68" mass="7896">MKHDLGLAIVHPRLHYLLVVIGAQGWGSAEQSLKAACLPLCWDFKNDPQNFQKLQRWSFFSRTKSQRK</sequence>
<evidence type="ECO:0000313" key="1">
    <source>
        <dbReference type="Ensembl" id="ENSSMRP00000029566.1"/>
    </source>
</evidence>
<dbReference type="Proteomes" id="UP000694421">
    <property type="component" value="Unplaced"/>
</dbReference>
<protein>
    <submittedName>
        <fullName evidence="1">Uncharacterized protein</fullName>
    </submittedName>
</protein>
<name>A0A8D0ED44_SALMN</name>
<organism evidence="1 2">
    <name type="scientific">Salvator merianae</name>
    <name type="common">Argentine black and white tegu</name>
    <name type="synonym">Tupinambis merianae</name>
    <dbReference type="NCBI Taxonomy" id="96440"/>
    <lineage>
        <taxon>Eukaryota</taxon>
        <taxon>Metazoa</taxon>
        <taxon>Chordata</taxon>
        <taxon>Craniata</taxon>
        <taxon>Vertebrata</taxon>
        <taxon>Euteleostomi</taxon>
        <taxon>Lepidosauria</taxon>
        <taxon>Squamata</taxon>
        <taxon>Bifurcata</taxon>
        <taxon>Unidentata</taxon>
        <taxon>Episquamata</taxon>
        <taxon>Laterata</taxon>
        <taxon>Teiioidea</taxon>
        <taxon>Teiidae</taxon>
        <taxon>Salvator</taxon>
    </lineage>
</organism>
<reference evidence="1" key="1">
    <citation type="submission" date="2025-08" db="UniProtKB">
        <authorList>
            <consortium name="Ensembl"/>
        </authorList>
    </citation>
    <scope>IDENTIFICATION</scope>
</reference>